<accession>A0ABP8PIU0</accession>
<sequence>MAENHVATATITIDATPERVWAVITDPEAAKEFMVGTTMRSDWRVGSPITWQGTWQGRDYEDEGTILEVEPGRRLVYTHFSPLTGDPDVPENYHTLTWTITGDRPVVLELSQDNNKTAEGAAHSQRMWDGLVVAVKGIAERGV</sequence>
<dbReference type="EMBL" id="BAABGP010000017">
    <property type="protein sequence ID" value="GAA4487156.1"/>
    <property type="molecule type" value="Genomic_DNA"/>
</dbReference>
<name>A0ABP8PIU0_9MICO</name>
<organism evidence="3 4">
    <name type="scientific">Microbacterium panaciterrae</name>
    <dbReference type="NCBI Taxonomy" id="985759"/>
    <lineage>
        <taxon>Bacteria</taxon>
        <taxon>Bacillati</taxon>
        <taxon>Actinomycetota</taxon>
        <taxon>Actinomycetes</taxon>
        <taxon>Micrococcales</taxon>
        <taxon>Microbacteriaceae</taxon>
        <taxon>Microbacterium</taxon>
    </lineage>
</organism>
<evidence type="ECO:0000313" key="3">
    <source>
        <dbReference type="EMBL" id="GAA4487156.1"/>
    </source>
</evidence>
<evidence type="ECO:0000259" key="2">
    <source>
        <dbReference type="Pfam" id="PF08327"/>
    </source>
</evidence>
<dbReference type="SUPFAM" id="SSF55961">
    <property type="entry name" value="Bet v1-like"/>
    <property type="match status" value="1"/>
</dbReference>
<proteinExistence type="inferred from homology"/>
<reference evidence="4" key="1">
    <citation type="journal article" date="2019" name="Int. J. Syst. Evol. Microbiol.">
        <title>The Global Catalogue of Microorganisms (GCM) 10K type strain sequencing project: providing services to taxonomists for standard genome sequencing and annotation.</title>
        <authorList>
            <consortium name="The Broad Institute Genomics Platform"/>
            <consortium name="The Broad Institute Genome Sequencing Center for Infectious Disease"/>
            <person name="Wu L."/>
            <person name="Ma J."/>
        </authorList>
    </citation>
    <scope>NUCLEOTIDE SEQUENCE [LARGE SCALE GENOMIC DNA]</scope>
    <source>
        <strain evidence="4">JCM 17839</strain>
    </source>
</reference>
<dbReference type="InterPro" id="IPR013538">
    <property type="entry name" value="ASHA1/2-like_C"/>
</dbReference>
<gene>
    <name evidence="3" type="ORF">GCM10023171_24390</name>
</gene>
<dbReference type="InterPro" id="IPR023393">
    <property type="entry name" value="START-like_dom_sf"/>
</dbReference>
<keyword evidence="4" id="KW-1185">Reference proteome</keyword>
<dbReference type="Proteomes" id="UP001500731">
    <property type="component" value="Unassembled WGS sequence"/>
</dbReference>
<dbReference type="Pfam" id="PF08327">
    <property type="entry name" value="AHSA1"/>
    <property type="match status" value="1"/>
</dbReference>
<protein>
    <submittedName>
        <fullName evidence="3">SRPBCC family protein</fullName>
    </submittedName>
</protein>
<evidence type="ECO:0000256" key="1">
    <source>
        <dbReference type="ARBA" id="ARBA00006817"/>
    </source>
</evidence>
<dbReference type="RefSeq" id="WP_345187322.1">
    <property type="nucleotide sequence ID" value="NZ_BAABGP010000017.1"/>
</dbReference>
<evidence type="ECO:0000313" key="4">
    <source>
        <dbReference type="Proteomes" id="UP001500731"/>
    </source>
</evidence>
<comment type="similarity">
    <text evidence="1">Belongs to the AHA1 family.</text>
</comment>
<comment type="caution">
    <text evidence="3">The sequence shown here is derived from an EMBL/GenBank/DDBJ whole genome shotgun (WGS) entry which is preliminary data.</text>
</comment>
<dbReference type="Gene3D" id="3.30.530.20">
    <property type="match status" value="1"/>
</dbReference>
<feature type="domain" description="Activator of Hsp90 ATPase homologue 1/2-like C-terminal" evidence="2">
    <location>
        <begin position="14"/>
        <end position="118"/>
    </location>
</feature>